<dbReference type="AlphaFoldDB" id="A0A1G9ILX9"/>
<dbReference type="Gene3D" id="2.60.40.420">
    <property type="entry name" value="Cupredoxins - blue copper proteins"/>
    <property type="match status" value="1"/>
</dbReference>
<dbReference type="SUPFAM" id="SSF49503">
    <property type="entry name" value="Cupredoxins"/>
    <property type="match status" value="1"/>
</dbReference>
<protein>
    <submittedName>
        <fullName evidence="12">Cytochrome c oxidase subunit 2</fullName>
    </submittedName>
</protein>
<keyword evidence="7 10" id="KW-0472">Membrane</keyword>
<dbReference type="InterPro" id="IPR001505">
    <property type="entry name" value="Copper_CuA"/>
</dbReference>
<keyword evidence="6" id="KW-0186">Copper</keyword>
<accession>A0A1G9ILX9</accession>
<feature type="domain" description="Cytochrome oxidase subunit II copper A binding" evidence="11">
    <location>
        <begin position="101"/>
        <end position="214"/>
    </location>
</feature>
<evidence type="ECO:0000259" key="11">
    <source>
        <dbReference type="PROSITE" id="PS50857"/>
    </source>
</evidence>
<evidence type="ECO:0000256" key="10">
    <source>
        <dbReference type="SAM" id="Phobius"/>
    </source>
</evidence>
<dbReference type="PANTHER" id="PTHR22888">
    <property type="entry name" value="CYTOCHROME C OXIDASE, SUBUNIT II"/>
    <property type="match status" value="1"/>
</dbReference>
<dbReference type="Proteomes" id="UP000199555">
    <property type="component" value="Unassembled WGS sequence"/>
</dbReference>
<proteinExistence type="inferred from homology"/>
<comment type="catalytic activity">
    <reaction evidence="8">
        <text>4 Fe(II)-[cytochrome c] + O2 + 8 H(+)(in) = 4 Fe(III)-[cytochrome c] + 2 H2O + 4 H(+)(out)</text>
        <dbReference type="Rhea" id="RHEA:11436"/>
        <dbReference type="Rhea" id="RHEA-COMP:10350"/>
        <dbReference type="Rhea" id="RHEA-COMP:14399"/>
        <dbReference type="ChEBI" id="CHEBI:15377"/>
        <dbReference type="ChEBI" id="CHEBI:15378"/>
        <dbReference type="ChEBI" id="CHEBI:15379"/>
        <dbReference type="ChEBI" id="CHEBI:29033"/>
        <dbReference type="ChEBI" id="CHEBI:29034"/>
        <dbReference type="EC" id="7.1.1.9"/>
    </reaction>
</comment>
<evidence type="ECO:0000256" key="6">
    <source>
        <dbReference type="ARBA" id="ARBA00023008"/>
    </source>
</evidence>
<dbReference type="InterPro" id="IPR045187">
    <property type="entry name" value="CcO_II"/>
</dbReference>
<dbReference type="STRING" id="525640.SAMN04487971_10857"/>
<dbReference type="InterPro" id="IPR002429">
    <property type="entry name" value="CcO_II-like_C"/>
</dbReference>
<feature type="transmembrane region" description="Helical" evidence="10">
    <location>
        <begin position="68"/>
        <end position="88"/>
    </location>
</feature>
<keyword evidence="3" id="KW-0813">Transport</keyword>
<evidence type="ECO:0000313" key="13">
    <source>
        <dbReference type="Proteomes" id="UP000199555"/>
    </source>
</evidence>
<dbReference type="GO" id="GO:0016020">
    <property type="term" value="C:membrane"/>
    <property type="evidence" value="ECO:0007669"/>
    <property type="project" value="UniProtKB-SubCell"/>
</dbReference>
<keyword evidence="13" id="KW-1185">Reference proteome</keyword>
<dbReference type="PROSITE" id="PS00078">
    <property type="entry name" value="COX2"/>
    <property type="match status" value="1"/>
</dbReference>
<sequence length="289" mass="29745">MMAGAALLVTACDRPLSALNPAGPAASQIGHLGRVMLASLGLVWIGMVVLVLAVMLRPRAFARVGLRTWLIVGGLVLPLSALVPLFLWSVVLTGRLMPGGAEPTRIQVEGAMWAWTFTYPDTLGALSRGTLFLPAGEPVVLEITARDVIHSFWVPRLAGKMDAIPGHVNELKVMADAPGVIEGQCSEFCGQGHALMRFVVDVRTPEDHAAALAALAEGRAPEPAPEWVPPRAVGAAAPAPPSPSSDSGTATGGPPGTGPQPVPMPPAPSQGSAAGSADVPTTVLRESSP</sequence>
<evidence type="ECO:0000256" key="3">
    <source>
        <dbReference type="ARBA" id="ARBA00022448"/>
    </source>
</evidence>
<keyword evidence="5" id="KW-0249">Electron transport</keyword>
<evidence type="ECO:0000313" key="12">
    <source>
        <dbReference type="EMBL" id="SDL26268.1"/>
    </source>
</evidence>
<evidence type="ECO:0000256" key="9">
    <source>
        <dbReference type="SAM" id="MobiDB-lite"/>
    </source>
</evidence>
<comment type="similarity">
    <text evidence="2">Belongs to the cytochrome c oxidase subunit 2 family.</text>
</comment>
<evidence type="ECO:0000256" key="7">
    <source>
        <dbReference type="ARBA" id="ARBA00023136"/>
    </source>
</evidence>
<organism evidence="12 13">
    <name type="scientific">Paracoccus chinensis</name>
    <dbReference type="NCBI Taxonomy" id="525640"/>
    <lineage>
        <taxon>Bacteria</taxon>
        <taxon>Pseudomonadati</taxon>
        <taxon>Pseudomonadota</taxon>
        <taxon>Alphaproteobacteria</taxon>
        <taxon>Rhodobacterales</taxon>
        <taxon>Paracoccaceae</taxon>
        <taxon>Paracoccus</taxon>
    </lineage>
</organism>
<evidence type="ECO:0000256" key="4">
    <source>
        <dbReference type="ARBA" id="ARBA00022723"/>
    </source>
</evidence>
<dbReference type="PANTHER" id="PTHR22888:SF9">
    <property type="entry name" value="CYTOCHROME C OXIDASE SUBUNIT 2"/>
    <property type="match status" value="1"/>
</dbReference>
<evidence type="ECO:0000256" key="8">
    <source>
        <dbReference type="ARBA" id="ARBA00047816"/>
    </source>
</evidence>
<dbReference type="GO" id="GO:0004129">
    <property type="term" value="F:cytochrome-c oxidase activity"/>
    <property type="evidence" value="ECO:0007669"/>
    <property type="project" value="UniProtKB-EC"/>
</dbReference>
<keyword evidence="4" id="KW-0479">Metal-binding</keyword>
<dbReference type="Pfam" id="PF00116">
    <property type="entry name" value="COX2"/>
    <property type="match status" value="1"/>
</dbReference>
<keyword evidence="10" id="KW-0812">Transmembrane</keyword>
<gene>
    <name evidence="12" type="ORF">SAMN04487971_10857</name>
</gene>
<reference evidence="13" key="1">
    <citation type="submission" date="2016-10" db="EMBL/GenBank/DDBJ databases">
        <authorList>
            <person name="Varghese N."/>
            <person name="Submissions S."/>
        </authorList>
    </citation>
    <scope>NUCLEOTIDE SEQUENCE [LARGE SCALE GENOMIC DNA]</scope>
    <source>
        <strain evidence="13">CGMCC 1.7655</strain>
    </source>
</reference>
<keyword evidence="10" id="KW-1133">Transmembrane helix</keyword>
<comment type="subcellular location">
    <subcellularLocation>
        <location evidence="1">Membrane</location>
    </subcellularLocation>
</comment>
<evidence type="ECO:0000256" key="1">
    <source>
        <dbReference type="ARBA" id="ARBA00004370"/>
    </source>
</evidence>
<dbReference type="EMBL" id="FNGE01000008">
    <property type="protein sequence ID" value="SDL26268.1"/>
    <property type="molecule type" value="Genomic_DNA"/>
</dbReference>
<dbReference type="PROSITE" id="PS50857">
    <property type="entry name" value="COX2_CUA"/>
    <property type="match status" value="1"/>
</dbReference>
<dbReference type="GO" id="GO:0042773">
    <property type="term" value="P:ATP synthesis coupled electron transport"/>
    <property type="evidence" value="ECO:0007669"/>
    <property type="project" value="TreeGrafter"/>
</dbReference>
<dbReference type="RefSeq" id="WP_175558832.1">
    <property type="nucleotide sequence ID" value="NZ_FNGE01000008.1"/>
</dbReference>
<feature type="compositionally biased region" description="Pro residues" evidence="9">
    <location>
        <begin position="256"/>
        <end position="268"/>
    </location>
</feature>
<feature type="transmembrane region" description="Helical" evidence="10">
    <location>
        <begin position="34"/>
        <end position="56"/>
    </location>
</feature>
<dbReference type="GO" id="GO:0005507">
    <property type="term" value="F:copper ion binding"/>
    <property type="evidence" value="ECO:0007669"/>
    <property type="project" value="InterPro"/>
</dbReference>
<name>A0A1G9ILX9_9RHOB</name>
<dbReference type="InterPro" id="IPR008972">
    <property type="entry name" value="Cupredoxin"/>
</dbReference>
<evidence type="ECO:0000256" key="2">
    <source>
        <dbReference type="ARBA" id="ARBA00007866"/>
    </source>
</evidence>
<feature type="region of interest" description="Disordered" evidence="9">
    <location>
        <begin position="218"/>
        <end position="289"/>
    </location>
</feature>
<evidence type="ECO:0000256" key="5">
    <source>
        <dbReference type="ARBA" id="ARBA00022982"/>
    </source>
</evidence>